<feature type="chain" id="PRO_5016429240" description="Cytochrome P450" evidence="9">
    <location>
        <begin position="17"/>
        <end position="188"/>
    </location>
</feature>
<dbReference type="GO" id="GO:0004497">
    <property type="term" value="F:monooxygenase activity"/>
    <property type="evidence" value="ECO:0007669"/>
    <property type="project" value="InterPro"/>
</dbReference>
<evidence type="ECO:0000256" key="9">
    <source>
        <dbReference type="SAM" id="SignalP"/>
    </source>
</evidence>
<evidence type="ECO:0000256" key="5">
    <source>
        <dbReference type="ARBA" id="ARBA00022989"/>
    </source>
</evidence>
<dbReference type="GO" id="GO:0005506">
    <property type="term" value="F:iron ion binding"/>
    <property type="evidence" value="ECO:0007669"/>
    <property type="project" value="InterPro"/>
</dbReference>
<name>A0A2Z6Q3U2_9GLOM</name>
<dbReference type="Gene3D" id="1.10.630.10">
    <property type="entry name" value="Cytochrome P450"/>
    <property type="match status" value="1"/>
</dbReference>
<comment type="subcellular location">
    <subcellularLocation>
        <location evidence="1">Membrane</location>
    </subcellularLocation>
</comment>
<dbReference type="Proteomes" id="UP000247702">
    <property type="component" value="Unassembled WGS sequence"/>
</dbReference>
<keyword evidence="3" id="KW-0812">Transmembrane</keyword>
<dbReference type="Pfam" id="PF00067">
    <property type="entry name" value="p450"/>
    <property type="match status" value="1"/>
</dbReference>
<gene>
    <name evidence="10" type="ORF">RclHR1_01070005</name>
</gene>
<dbReference type="InterPro" id="IPR001128">
    <property type="entry name" value="Cyt_P450"/>
</dbReference>
<evidence type="ECO:0000256" key="2">
    <source>
        <dbReference type="ARBA" id="ARBA00022617"/>
    </source>
</evidence>
<dbReference type="GO" id="GO:0016020">
    <property type="term" value="C:membrane"/>
    <property type="evidence" value="ECO:0007669"/>
    <property type="project" value="UniProtKB-SubCell"/>
</dbReference>
<keyword evidence="4" id="KW-0479">Metal-binding</keyword>
<dbReference type="EMBL" id="BEXD01000080">
    <property type="protein sequence ID" value="GBB84055.1"/>
    <property type="molecule type" value="Genomic_DNA"/>
</dbReference>
<sequence>MNVLVAILALIAFIASKIYQLIKVPKGLENVPTINYLSFFVTMVGPDKRWETSREILEKEGIGKAWFDGEWIIIICILNPYSKNRFQNQYYGENLLLSNGDVWKRHRRIANPSFRNLPVHIFVESVMKLLNVMEKVDNEPIEIKNYMHRMTLDVLGRAAFGFDFNFSYNLCQLWNKQTGKDGFAILQL</sequence>
<evidence type="ECO:0000256" key="6">
    <source>
        <dbReference type="ARBA" id="ARBA00023002"/>
    </source>
</evidence>
<dbReference type="PANTHER" id="PTHR24282:SF211">
    <property type="entry name" value="CYTOCHROME P450-RELATED"/>
    <property type="match status" value="1"/>
</dbReference>
<accession>A0A2Z6Q3U2</accession>
<keyword evidence="6" id="KW-0560">Oxidoreductase</keyword>
<dbReference type="GO" id="GO:0020037">
    <property type="term" value="F:heme binding"/>
    <property type="evidence" value="ECO:0007669"/>
    <property type="project" value="InterPro"/>
</dbReference>
<keyword evidence="8" id="KW-0472">Membrane</keyword>
<dbReference type="PANTHER" id="PTHR24282">
    <property type="entry name" value="CYTOCHROME P450 FAMILY MEMBER"/>
    <property type="match status" value="1"/>
</dbReference>
<protein>
    <recommendedName>
        <fullName evidence="12">Cytochrome P450</fullName>
    </recommendedName>
</protein>
<reference evidence="10 11" key="1">
    <citation type="submission" date="2017-11" db="EMBL/GenBank/DDBJ databases">
        <title>The genome of Rhizophagus clarus HR1 reveals common genetic basis of auxotrophy among arbuscular mycorrhizal fungi.</title>
        <authorList>
            <person name="Kobayashi Y."/>
        </authorList>
    </citation>
    <scope>NUCLEOTIDE SEQUENCE [LARGE SCALE GENOMIC DNA]</scope>
    <source>
        <strain evidence="10 11">HR1</strain>
    </source>
</reference>
<dbReference type="InterPro" id="IPR036396">
    <property type="entry name" value="Cyt_P450_sf"/>
</dbReference>
<dbReference type="AlphaFoldDB" id="A0A2Z6Q3U2"/>
<keyword evidence="7" id="KW-0408">Iron</keyword>
<organism evidence="10 11">
    <name type="scientific">Rhizophagus clarus</name>
    <dbReference type="NCBI Taxonomy" id="94130"/>
    <lineage>
        <taxon>Eukaryota</taxon>
        <taxon>Fungi</taxon>
        <taxon>Fungi incertae sedis</taxon>
        <taxon>Mucoromycota</taxon>
        <taxon>Glomeromycotina</taxon>
        <taxon>Glomeromycetes</taxon>
        <taxon>Glomerales</taxon>
        <taxon>Glomeraceae</taxon>
        <taxon>Rhizophagus</taxon>
    </lineage>
</organism>
<evidence type="ECO:0000256" key="3">
    <source>
        <dbReference type="ARBA" id="ARBA00022692"/>
    </source>
</evidence>
<keyword evidence="5" id="KW-1133">Transmembrane helix</keyword>
<evidence type="ECO:0008006" key="12">
    <source>
        <dbReference type="Google" id="ProtNLM"/>
    </source>
</evidence>
<evidence type="ECO:0000256" key="7">
    <source>
        <dbReference type="ARBA" id="ARBA00023004"/>
    </source>
</evidence>
<evidence type="ECO:0000313" key="10">
    <source>
        <dbReference type="EMBL" id="GBB84055.1"/>
    </source>
</evidence>
<evidence type="ECO:0000313" key="11">
    <source>
        <dbReference type="Proteomes" id="UP000247702"/>
    </source>
</evidence>
<evidence type="ECO:0000256" key="4">
    <source>
        <dbReference type="ARBA" id="ARBA00022723"/>
    </source>
</evidence>
<feature type="signal peptide" evidence="9">
    <location>
        <begin position="1"/>
        <end position="16"/>
    </location>
</feature>
<keyword evidence="2" id="KW-0349">Heme</keyword>
<dbReference type="GO" id="GO:0016705">
    <property type="term" value="F:oxidoreductase activity, acting on paired donors, with incorporation or reduction of molecular oxygen"/>
    <property type="evidence" value="ECO:0007669"/>
    <property type="project" value="InterPro"/>
</dbReference>
<dbReference type="STRING" id="94130.A0A2Z6Q3U2"/>
<evidence type="ECO:0000256" key="8">
    <source>
        <dbReference type="ARBA" id="ARBA00023136"/>
    </source>
</evidence>
<proteinExistence type="predicted"/>
<keyword evidence="9" id="KW-0732">Signal</keyword>
<dbReference type="SUPFAM" id="SSF48264">
    <property type="entry name" value="Cytochrome P450"/>
    <property type="match status" value="1"/>
</dbReference>
<dbReference type="InterPro" id="IPR050665">
    <property type="entry name" value="Cytochrome_P450_Monooxygen"/>
</dbReference>
<comment type="caution">
    <text evidence="10">The sequence shown here is derived from an EMBL/GenBank/DDBJ whole genome shotgun (WGS) entry which is preliminary data.</text>
</comment>
<keyword evidence="11" id="KW-1185">Reference proteome</keyword>
<evidence type="ECO:0000256" key="1">
    <source>
        <dbReference type="ARBA" id="ARBA00004370"/>
    </source>
</evidence>